<sequence length="165" mass="18857">MDTGIIYRKASLDDVPYIADIWNQGIDSGNATFEIKKRDPVWTSDWLVKRDPRYVVLVAGNRNNILGWLSLNPFSSREAYRFVADISIYVENSYHGRGIGSGLLDHGIIEAKINGFHKLVLTMLRDNEIARKLYISRGFSTVGIMHEQGILNNKWIDTEIMEKIL</sequence>
<accession>A0A1V0N2S6</accession>
<organism evidence="4 5">
    <name type="scientific">Ferroplasma acidiphilum</name>
    <dbReference type="NCBI Taxonomy" id="74969"/>
    <lineage>
        <taxon>Archaea</taxon>
        <taxon>Methanobacteriati</taxon>
        <taxon>Thermoplasmatota</taxon>
        <taxon>Thermoplasmata</taxon>
        <taxon>Thermoplasmatales</taxon>
        <taxon>Ferroplasmaceae</taxon>
        <taxon>Ferroplasma</taxon>
    </lineage>
</organism>
<reference evidence="4 5" key="1">
    <citation type="submission" date="2011-10" db="EMBL/GenBank/DDBJ databases">
        <title>Metabolic and evolutionary patterns in the extreme acidophile Ferroplasma acidiphilum.</title>
        <authorList>
            <person name="Golyshina O.V."/>
            <person name="Kozyavkin S.A."/>
            <person name="Tatusov R.L."/>
            <person name="Slesarev A.I."/>
            <person name="Golyshin P.N."/>
        </authorList>
    </citation>
    <scope>NUCLEOTIDE SEQUENCE [LARGE SCALE GENOMIC DNA]</scope>
    <source>
        <strain evidence="5">Y</strain>
    </source>
</reference>
<dbReference type="InterPro" id="IPR000182">
    <property type="entry name" value="GNAT_dom"/>
</dbReference>
<keyword evidence="5" id="KW-1185">Reference proteome</keyword>
<keyword evidence="2" id="KW-0012">Acyltransferase</keyword>
<dbReference type="InterPro" id="IPR016181">
    <property type="entry name" value="Acyl_CoA_acyltransferase"/>
</dbReference>
<keyword evidence="1" id="KW-0808">Transferase</keyword>
<dbReference type="Proteomes" id="UP000192050">
    <property type="component" value="Chromosome"/>
</dbReference>
<dbReference type="EMBL" id="CP015363">
    <property type="protein sequence ID" value="ARD84404.1"/>
    <property type="molecule type" value="Genomic_DNA"/>
</dbReference>
<dbReference type="KEGG" id="fai:FAD_0490"/>
<dbReference type="AlphaFoldDB" id="A0A1V0N2S6"/>
<dbReference type="CDD" id="cd04301">
    <property type="entry name" value="NAT_SF"/>
    <property type="match status" value="1"/>
</dbReference>
<evidence type="ECO:0000259" key="3">
    <source>
        <dbReference type="PROSITE" id="PS51186"/>
    </source>
</evidence>
<gene>
    <name evidence="4" type="ORF">FAD_0490</name>
</gene>
<dbReference type="RefSeq" id="WP_009887546.1">
    <property type="nucleotide sequence ID" value="NZ_CP015363.1"/>
</dbReference>
<dbReference type="PROSITE" id="PS51186">
    <property type="entry name" value="GNAT"/>
    <property type="match status" value="1"/>
</dbReference>
<dbReference type="STRING" id="74969.FAD_0490"/>
<protein>
    <recommendedName>
        <fullName evidence="3">N-acetyltransferase domain-containing protein</fullName>
    </recommendedName>
</protein>
<feature type="domain" description="N-acetyltransferase" evidence="3">
    <location>
        <begin position="5"/>
        <end position="165"/>
    </location>
</feature>
<dbReference type="Gene3D" id="3.40.630.30">
    <property type="match status" value="1"/>
</dbReference>
<name>A0A1V0N2S6_9ARCH</name>
<evidence type="ECO:0000256" key="1">
    <source>
        <dbReference type="ARBA" id="ARBA00022679"/>
    </source>
</evidence>
<dbReference type="Pfam" id="PF00583">
    <property type="entry name" value="Acetyltransf_1"/>
    <property type="match status" value="1"/>
</dbReference>
<evidence type="ECO:0000313" key="4">
    <source>
        <dbReference type="EMBL" id="ARD84404.1"/>
    </source>
</evidence>
<dbReference type="GO" id="GO:0016747">
    <property type="term" value="F:acyltransferase activity, transferring groups other than amino-acyl groups"/>
    <property type="evidence" value="ECO:0007669"/>
    <property type="project" value="InterPro"/>
</dbReference>
<dbReference type="GeneID" id="16025693"/>
<dbReference type="PANTHER" id="PTHR43072:SF23">
    <property type="entry name" value="UPF0039 PROTEIN C11D3.02C"/>
    <property type="match status" value="1"/>
</dbReference>
<dbReference type="PANTHER" id="PTHR43072">
    <property type="entry name" value="N-ACETYLTRANSFERASE"/>
    <property type="match status" value="1"/>
</dbReference>
<dbReference type="SUPFAM" id="SSF55729">
    <property type="entry name" value="Acyl-CoA N-acyltransferases (Nat)"/>
    <property type="match status" value="1"/>
</dbReference>
<evidence type="ECO:0000313" key="5">
    <source>
        <dbReference type="Proteomes" id="UP000192050"/>
    </source>
</evidence>
<evidence type="ECO:0000256" key="2">
    <source>
        <dbReference type="ARBA" id="ARBA00023315"/>
    </source>
</evidence>
<dbReference type="OrthoDB" id="129730at2157"/>
<proteinExistence type="predicted"/>